<evidence type="ECO:0000313" key="1">
    <source>
        <dbReference type="EMBL" id="KJV05844.1"/>
    </source>
</evidence>
<gene>
    <name evidence="1" type="ORF">VZ94_15270</name>
</gene>
<proteinExistence type="predicted"/>
<reference evidence="1 2" key="2">
    <citation type="journal article" date="2016" name="Microb. Ecol.">
        <title>Genome Characteristics of a Novel Type I Methanotroph (Sn10-6) Isolated from a Flooded Indian Rice Field.</title>
        <authorList>
            <person name="Rahalkar M.C."/>
            <person name="Pandit P.S."/>
            <person name="Dhakephalkar P.K."/>
            <person name="Pore S."/>
            <person name="Arora P."/>
            <person name="Kapse N."/>
        </authorList>
    </citation>
    <scope>NUCLEOTIDE SEQUENCE [LARGE SCALE GENOMIC DNA]</scope>
    <source>
        <strain evidence="1 2">Sn10-6</strain>
    </source>
</reference>
<dbReference type="Proteomes" id="UP000033684">
    <property type="component" value="Unassembled WGS sequence"/>
</dbReference>
<feature type="non-terminal residue" evidence="1">
    <location>
        <position position="101"/>
    </location>
</feature>
<reference evidence="2" key="1">
    <citation type="submission" date="2015-03" db="EMBL/GenBank/DDBJ databases">
        <title>Draft genome sequence of a novel methanotroph (Sn10-6) isolated from flooded ricefield rhizosphere in India.</title>
        <authorList>
            <person name="Pandit P.S."/>
            <person name="Pore S.D."/>
            <person name="Arora P."/>
            <person name="Kapse N.G."/>
            <person name="Dhakephalkar P.K."/>
            <person name="Rahalkar M.C."/>
        </authorList>
    </citation>
    <scope>NUCLEOTIDE SEQUENCE [LARGE SCALE GENOMIC DNA]</scope>
    <source>
        <strain evidence="2">Sn10-6</strain>
    </source>
</reference>
<organism evidence="1 2">
    <name type="scientific">Methylocucumis oryzae</name>
    <dbReference type="NCBI Taxonomy" id="1632867"/>
    <lineage>
        <taxon>Bacteria</taxon>
        <taxon>Pseudomonadati</taxon>
        <taxon>Pseudomonadota</taxon>
        <taxon>Gammaproteobacteria</taxon>
        <taxon>Methylococcales</taxon>
        <taxon>Methylococcaceae</taxon>
        <taxon>Methylocucumis</taxon>
    </lineage>
</organism>
<sequence length="101" mass="11419">MNLTARQDVHQQVQLLLPWSVNQRLTLDEQRLVAEHTLECSQCADELSALQALAEHIQSAAESYQWQPPAGQLEQLLSAIDDWEQQTHSIQSKVSEQNTLG</sequence>
<comment type="caution">
    <text evidence="1">The sequence shown here is derived from an EMBL/GenBank/DDBJ whole genome shotgun (WGS) entry which is preliminary data.</text>
</comment>
<evidence type="ECO:0008006" key="3">
    <source>
        <dbReference type="Google" id="ProtNLM"/>
    </source>
</evidence>
<evidence type="ECO:0000313" key="2">
    <source>
        <dbReference type="Proteomes" id="UP000033684"/>
    </source>
</evidence>
<dbReference type="InterPro" id="IPR041916">
    <property type="entry name" value="Anti_sigma_zinc_sf"/>
</dbReference>
<protein>
    <recommendedName>
        <fullName evidence="3">Zinc-finger domain-containing protein</fullName>
    </recommendedName>
</protein>
<name>A0A0F3IJV8_9GAMM</name>
<dbReference type="Gene3D" id="1.10.10.1320">
    <property type="entry name" value="Anti-sigma factor, zinc-finger domain"/>
    <property type="match status" value="1"/>
</dbReference>
<accession>A0A0F3IJV8</accession>
<dbReference type="AlphaFoldDB" id="A0A0F3IJV8"/>
<keyword evidence="2" id="KW-1185">Reference proteome</keyword>
<dbReference type="EMBL" id="LAJX01000167">
    <property type="protein sequence ID" value="KJV05844.1"/>
    <property type="molecule type" value="Genomic_DNA"/>
</dbReference>